<keyword evidence="1" id="KW-0812">Transmembrane</keyword>
<evidence type="ECO:0008006" key="4">
    <source>
        <dbReference type="Google" id="ProtNLM"/>
    </source>
</evidence>
<evidence type="ECO:0000313" key="2">
    <source>
        <dbReference type="EMBL" id="MUF03665.1"/>
    </source>
</evidence>
<proteinExistence type="predicted"/>
<protein>
    <recommendedName>
        <fullName evidence="4">Fimbrial protein</fullName>
    </recommendedName>
</protein>
<evidence type="ECO:0000256" key="1">
    <source>
        <dbReference type="SAM" id="Phobius"/>
    </source>
</evidence>
<gene>
    <name evidence="2" type="ORF">GNF76_04930</name>
</gene>
<comment type="caution">
    <text evidence="2">The sequence shown here is derived from an EMBL/GenBank/DDBJ whole genome shotgun (WGS) entry which is preliminary data.</text>
</comment>
<keyword evidence="1" id="KW-1133">Transmembrane helix</keyword>
<accession>A0A6I3W0L8</accession>
<keyword evidence="1" id="KW-0472">Membrane</keyword>
<name>A0A6I3W0L8_9PSED</name>
<keyword evidence="3" id="KW-1185">Reference proteome</keyword>
<dbReference type="AlphaFoldDB" id="A0A6I3W0L8"/>
<dbReference type="EMBL" id="WNNK01000003">
    <property type="protein sequence ID" value="MUF03665.1"/>
    <property type="molecule type" value="Genomic_DNA"/>
</dbReference>
<dbReference type="Proteomes" id="UP000438196">
    <property type="component" value="Unassembled WGS sequence"/>
</dbReference>
<organism evidence="2 3">
    <name type="scientific">Pseudomonas spelaei</name>
    <dbReference type="NCBI Taxonomy" id="1055469"/>
    <lineage>
        <taxon>Bacteria</taxon>
        <taxon>Pseudomonadati</taxon>
        <taxon>Pseudomonadota</taxon>
        <taxon>Gammaproteobacteria</taxon>
        <taxon>Pseudomonadales</taxon>
        <taxon>Pseudomonadaceae</taxon>
        <taxon>Pseudomonas</taxon>
    </lineage>
</organism>
<dbReference type="OrthoDB" id="9002571at2"/>
<evidence type="ECO:0000313" key="3">
    <source>
        <dbReference type="Proteomes" id="UP000438196"/>
    </source>
</evidence>
<dbReference type="RefSeq" id="WP_155582052.1">
    <property type="nucleotide sequence ID" value="NZ_JBHSTH010000021.1"/>
</dbReference>
<feature type="transmembrane region" description="Helical" evidence="1">
    <location>
        <begin position="7"/>
        <end position="24"/>
    </location>
</feature>
<reference evidence="2 3" key="1">
    <citation type="submission" date="2019-11" db="EMBL/GenBank/DDBJ databases">
        <title>Pseudomonas karstica sp. nov. and Pseudomonas spelaei sp. nov. from karst caves.</title>
        <authorList>
            <person name="Zeman M."/>
        </authorList>
    </citation>
    <scope>NUCLEOTIDE SEQUENCE [LARGE SCALE GENOMIC DNA]</scope>
    <source>
        <strain evidence="2 3">CCM 7893</strain>
    </source>
</reference>
<sequence>MRTWKTYLLEIGKLCIFVGVWSFMKCEMAYSVTLELGDISSAYSNCTFKSNGNGTSTVSTVVDYKEIKRVCGIGCKDPYAGRGLIIYAYDKNGKPKASSFAATSVKLNGVDNYGRYLGEGYSIYQNNYRHYPWGSMSQFSATFTAIIPDSNFSAWPAISLRAANVGILGTTNDTAEIKGAAYIATSSSNDGTCKVIVNPETPPPPDINISVSAPDWNLGELQQGLSDTRLSRADQMLCFSYDAADVQGGKFIIGASNANGVVNNRYQLRHLSDTTQVVPYRLTLDSGSTLIKLPDNSNALPLGGAGRTCFIPTFTTEVGKAVKEGDYSDVLTFTITTKS</sequence>